<gene>
    <name evidence="2" type="ORF">BCF38_106173</name>
    <name evidence="3" type="ORF">SAMN05421539_106173</name>
</gene>
<evidence type="ECO:0000313" key="5">
    <source>
        <dbReference type="Proteomes" id="UP000251571"/>
    </source>
</evidence>
<reference evidence="3 5" key="1">
    <citation type="submission" date="2016-10" db="EMBL/GenBank/DDBJ databases">
        <authorList>
            <person name="Cai Z."/>
        </authorList>
    </citation>
    <scope>NUCLEOTIDE SEQUENCE [LARGE SCALE GENOMIC DNA]</scope>
    <source>
        <strain evidence="3 5">DSM 25227</strain>
    </source>
</reference>
<evidence type="ECO:0000313" key="2">
    <source>
        <dbReference type="EMBL" id="PWJ17562.1"/>
    </source>
</evidence>
<name>A0A2Y9B039_9RHOB</name>
<dbReference type="EMBL" id="UETC01000006">
    <property type="protein sequence ID" value="SSA47719.1"/>
    <property type="molecule type" value="Genomic_DNA"/>
</dbReference>
<organism evidence="3 5">
    <name type="scientific">Jannaschia seohaensis</name>
    <dbReference type="NCBI Taxonomy" id="475081"/>
    <lineage>
        <taxon>Bacteria</taxon>
        <taxon>Pseudomonadati</taxon>
        <taxon>Pseudomonadota</taxon>
        <taxon>Alphaproteobacteria</taxon>
        <taxon>Rhodobacterales</taxon>
        <taxon>Roseobacteraceae</taxon>
        <taxon>Jannaschia</taxon>
    </lineage>
</organism>
<dbReference type="InterPro" id="IPR036086">
    <property type="entry name" value="ParB/Sulfiredoxin_sf"/>
</dbReference>
<accession>A0A2Y9B039</accession>
<dbReference type="SUPFAM" id="SSF110849">
    <property type="entry name" value="ParB/Sulfiredoxin"/>
    <property type="match status" value="1"/>
</dbReference>
<proteinExistence type="predicted"/>
<dbReference type="RefSeq" id="WP_109564979.1">
    <property type="nucleotide sequence ID" value="NZ_QGDJ01000006.1"/>
</dbReference>
<dbReference type="Proteomes" id="UP000245839">
    <property type="component" value="Unassembled WGS sequence"/>
</dbReference>
<reference evidence="2 4" key="2">
    <citation type="submission" date="2018-03" db="EMBL/GenBank/DDBJ databases">
        <title>Genomic Encyclopedia of Archaeal and Bacterial Type Strains, Phase II (KMG-II): from individual species to whole genera.</title>
        <authorList>
            <person name="Goeker M."/>
        </authorList>
    </citation>
    <scope>NUCLEOTIDE SEQUENCE [LARGE SCALE GENOMIC DNA]</scope>
    <source>
        <strain evidence="2 4">DSM 25227</strain>
    </source>
</reference>
<protein>
    <submittedName>
        <fullName evidence="3">ParB-like nuclease domain-containing protein</fullName>
    </submittedName>
    <submittedName>
        <fullName evidence="2">ParB-like nuclease family protein</fullName>
    </submittedName>
</protein>
<evidence type="ECO:0000313" key="4">
    <source>
        <dbReference type="Proteomes" id="UP000245839"/>
    </source>
</evidence>
<dbReference type="AlphaFoldDB" id="A0A2Y9B039"/>
<evidence type="ECO:0000313" key="3">
    <source>
        <dbReference type="EMBL" id="SSA47719.1"/>
    </source>
</evidence>
<sequence>MSPDEDYILIRQKKIPAVTRDIPHEDLNFWPDNPRVYSLLDRSEAEPDQNSIYRSMLKLEHVRALRHDILDNGGLIDPIIVRDCDFVVIEGNSRLAAYRSLAADNPAKWNLVRCRILPADISDADVYAMLGQYHVKGKKDWAPYEKAGFVYRRHVDQKIDIPDLARELGVSPQHVRHLVNVFQFMKDNKDESRERWSHYDEFLKSRKIKKARDEIADFEQRVVRLIKSGKVRAVDIRDQLPVICETPQILKKFSKGDVDVEEAYTDAKHAGGDSVELSKVKRFRSWICEPDVLDEIVEHNPGVRQKIEFELKKIESRIATIREQLEKAKSASQ</sequence>
<dbReference type="Proteomes" id="UP000251571">
    <property type="component" value="Unassembled WGS sequence"/>
</dbReference>
<keyword evidence="4" id="KW-1185">Reference proteome</keyword>
<feature type="coiled-coil region" evidence="1">
    <location>
        <begin position="304"/>
        <end position="331"/>
    </location>
</feature>
<keyword evidence="1" id="KW-0175">Coiled coil</keyword>
<evidence type="ECO:0000256" key="1">
    <source>
        <dbReference type="SAM" id="Coils"/>
    </source>
</evidence>
<dbReference type="EMBL" id="QGDJ01000006">
    <property type="protein sequence ID" value="PWJ17562.1"/>
    <property type="molecule type" value="Genomic_DNA"/>
</dbReference>
<dbReference type="OrthoDB" id="9769293at2"/>